<dbReference type="GO" id="GO:0000103">
    <property type="term" value="P:sulfate assimilation"/>
    <property type="evidence" value="ECO:0007669"/>
    <property type="project" value="InterPro"/>
</dbReference>
<dbReference type="InterPro" id="IPR015947">
    <property type="entry name" value="PUA-like_sf"/>
</dbReference>
<comment type="pathway">
    <text evidence="1">Sulfur metabolism; hydrogen sulfide biosynthesis; sulfite from sulfate: step 1/3.</text>
</comment>
<evidence type="ECO:0000256" key="3">
    <source>
        <dbReference type="ARBA" id="ARBA00022679"/>
    </source>
</evidence>
<evidence type="ECO:0000256" key="10">
    <source>
        <dbReference type="ARBA" id="ARBA00049370"/>
    </source>
</evidence>
<comment type="catalytic activity">
    <reaction evidence="10">
        <text>sulfate + ATP + H(+) = adenosine 5'-phosphosulfate + diphosphate</text>
        <dbReference type="Rhea" id="RHEA:18133"/>
        <dbReference type="ChEBI" id="CHEBI:15378"/>
        <dbReference type="ChEBI" id="CHEBI:16189"/>
        <dbReference type="ChEBI" id="CHEBI:30616"/>
        <dbReference type="ChEBI" id="CHEBI:33019"/>
        <dbReference type="ChEBI" id="CHEBI:58243"/>
        <dbReference type="EC" id="2.7.7.4"/>
    </reaction>
</comment>
<dbReference type="RefSeq" id="WP_073167146.1">
    <property type="nucleotide sequence ID" value="NZ_FQUW01000043.1"/>
</dbReference>
<dbReference type="Gene3D" id="3.40.50.620">
    <property type="entry name" value="HUPs"/>
    <property type="match status" value="1"/>
</dbReference>
<keyword evidence="4 13" id="KW-0548">Nucleotidyltransferase</keyword>
<sequence>MTYIGHGGKEIVERVLEPEKAAEAIKGLTPVPIRGQIAREIIDIAYGFFTPLEGFMTRADVEGVCNEMKLANGILWPIPIVFDISTEEINEKGIKEGDKLLLTYQDKPMAILEVEEIFTYDKQEMALKVYGTTEDKHPGVARTYNYKDKFIGGKITLVNPPKINPPFDEFFFTPKQMRQKFAEKGWQRIVAHQTRNVPHTGHEWLMKGAWLSAHGELPVEKTVTGVLVNAIIGEKRKGDYIDEAIVLCHDVLRKAGYFREDVHMTSITLWDMRYAGPKEAVFHAILRSNLGLTHHMFGRDHAGVGTYYDPYDAHRIFDQFPEDALNIKPVRVLAWWYCPVCGEVTYSGLCGHKEQSQNFSGTLIRSIIQDGVKPPRLIFRPEVFDLIMECAEKYGFGSAFVTDKYLKERNPVFTLPDMKY</sequence>
<evidence type="ECO:0000259" key="11">
    <source>
        <dbReference type="Pfam" id="PF01747"/>
    </source>
</evidence>
<dbReference type="PANTHER" id="PTHR43509:SF1">
    <property type="entry name" value="SULFATE ADENYLYLTRANSFERASE"/>
    <property type="match status" value="1"/>
</dbReference>
<name>A0A1M5D1D0_9FIRM</name>
<organism evidence="13 14">
    <name type="scientific">Desulfofundulus australicus DSM 11792</name>
    <dbReference type="NCBI Taxonomy" id="1121425"/>
    <lineage>
        <taxon>Bacteria</taxon>
        <taxon>Bacillati</taxon>
        <taxon>Bacillota</taxon>
        <taxon>Clostridia</taxon>
        <taxon>Eubacteriales</taxon>
        <taxon>Peptococcaceae</taxon>
        <taxon>Desulfofundulus</taxon>
    </lineage>
</organism>
<dbReference type="InterPro" id="IPR025980">
    <property type="entry name" value="ATP-Sase_PUA-like_dom"/>
</dbReference>
<evidence type="ECO:0000256" key="2">
    <source>
        <dbReference type="ARBA" id="ARBA00012391"/>
    </source>
</evidence>
<dbReference type="InterPro" id="IPR002650">
    <property type="entry name" value="Sulphate_adenylyltransferase"/>
</dbReference>
<evidence type="ECO:0000256" key="8">
    <source>
        <dbReference type="ARBA" id="ARBA00037980"/>
    </source>
</evidence>
<evidence type="ECO:0000313" key="14">
    <source>
        <dbReference type="Proteomes" id="UP000184196"/>
    </source>
</evidence>
<evidence type="ECO:0000256" key="5">
    <source>
        <dbReference type="ARBA" id="ARBA00022741"/>
    </source>
</evidence>
<protein>
    <recommendedName>
        <fullName evidence="2">sulfate adenylyltransferase</fullName>
        <ecNumber evidence="2">2.7.7.4</ecNumber>
    </recommendedName>
    <alternativeName>
        <fullName evidence="9">ATP-sulfurylase</fullName>
    </alternativeName>
    <alternativeName>
        <fullName evidence="7">Sulfate adenylate transferase</fullName>
    </alternativeName>
</protein>
<dbReference type="AlphaFoldDB" id="A0A1M5D1D0"/>
<dbReference type="EC" id="2.7.7.4" evidence="2"/>
<keyword evidence="3 13" id="KW-0808">Transferase</keyword>
<evidence type="ECO:0000313" key="13">
    <source>
        <dbReference type="EMBL" id="SHF60690.1"/>
    </source>
</evidence>
<dbReference type="GO" id="GO:0005524">
    <property type="term" value="F:ATP binding"/>
    <property type="evidence" value="ECO:0007669"/>
    <property type="project" value="UniProtKB-KW"/>
</dbReference>
<dbReference type="InterPro" id="IPR014729">
    <property type="entry name" value="Rossmann-like_a/b/a_fold"/>
</dbReference>
<evidence type="ECO:0000256" key="7">
    <source>
        <dbReference type="ARBA" id="ARBA00031812"/>
    </source>
</evidence>
<dbReference type="CDD" id="cd00517">
    <property type="entry name" value="ATPS"/>
    <property type="match status" value="1"/>
</dbReference>
<keyword evidence="6" id="KW-0067">ATP-binding</keyword>
<keyword evidence="14" id="KW-1185">Reference proteome</keyword>
<dbReference type="InterPro" id="IPR024951">
    <property type="entry name" value="Sulfurylase_cat_dom"/>
</dbReference>
<feature type="domain" description="Sulphate adenylyltransferase catalytic" evidence="11">
    <location>
        <begin position="169"/>
        <end position="389"/>
    </location>
</feature>
<evidence type="ECO:0000256" key="1">
    <source>
        <dbReference type="ARBA" id="ARBA00005048"/>
    </source>
</evidence>
<evidence type="ECO:0000256" key="9">
    <source>
        <dbReference type="ARBA" id="ARBA00041598"/>
    </source>
</evidence>
<keyword evidence="5" id="KW-0547">Nucleotide-binding</keyword>
<dbReference type="SUPFAM" id="SSF52374">
    <property type="entry name" value="Nucleotidylyl transferase"/>
    <property type="match status" value="1"/>
</dbReference>
<dbReference type="NCBIfam" id="TIGR00339">
    <property type="entry name" value="sopT"/>
    <property type="match status" value="1"/>
</dbReference>
<evidence type="ECO:0000256" key="4">
    <source>
        <dbReference type="ARBA" id="ARBA00022695"/>
    </source>
</evidence>
<reference evidence="14" key="1">
    <citation type="submission" date="2016-11" db="EMBL/GenBank/DDBJ databases">
        <authorList>
            <person name="Varghese N."/>
            <person name="Submissions S."/>
        </authorList>
    </citation>
    <scope>NUCLEOTIDE SEQUENCE [LARGE SCALE GENOMIC DNA]</scope>
    <source>
        <strain evidence="14">DSM 11792</strain>
    </source>
</reference>
<dbReference type="NCBIfam" id="NF003166">
    <property type="entry name" value="PRK04149.1"/>
    <property type="match status" value="1"/>
</dbReference>
<accession>A0A1M5D1D0</accession>
<dbReference type="Pfam" id="PF01747">
    <property type="entry name" value="ATP-sulfurylase"/>
    <property type="match status" value="1"/>
</dbReference>
<dbReference type="GO" id="GO:0004781">
    <property type="term" value="F:sulfate adenylyltransferase (ATP) activity"/>
    <property type="evidence" value="ECO:0007669"/>
    <property type="project" value="UniProtKB-EC"/>
</dbReference>
<dbReference type="SUPFAM" id="SSF88697">
    <property type="entry name" value="PUA domain-like"/>
    <property type="match status" value="1"/>
</dbReference>
<gene>
    <name evidence="13" type="ORF">SAMN02745218_02692</name>
</gene>
<dbReference type="Gene3D" id="3.10.400.10">
    <property type="entry name" value="Sulfate adenylyltransferase"/>
    <property type="match status" value="1"/>
</dbReference>
<evidence type="ECO:0000259" key="12">
    <source>
        <dbReference type="Pfam" id="PF14306"/>
    </source>
</evidence>
<proteinExistence type="inferred from homology"/>
<dbReference type="Proteomes" id="UP000184196">
    <property type="component" value="Unassembled WGS sequence"/>
</dbReference>
<dbReference type="Pfam" id="PF14306">
    <property type="entry name" value="PUA_2"/>
    <property type="match status" value="1"/>
</dbReference>
<evidence type="ECO:0000256" key="6">
    <source>
        <dbReference type="ARBA" id="ARBA00022840"/>
    </source>
</evidence>
<dbReference type="OrthoDB" id="9804504at2"/>
<dbReference type="PANTHER" id="PTHR43509">
    <property type="match status" value="1"/>
</dbReference>
<feature type="domain" description="ATP-sulfurylase PUA-like" evidence="12">
    <location>
        <begin position="6"/>
        <end position="159"/>
    </location>
</feature>
<dbReference type="EMBL" id="FQUW01000043">
    <property type="protein sequence ID" value="SHF60690.1"/>
    <property type="molecule type" value="Genomic_DNA"/>
</dbReference>
<comment type="similarity">
    <text evidence="8">Belongs to the sulfate adenylyltransferase family.</text>
</comment>